<dbReference type="Ensembl" id="ENSANIT00000014668.1">
    <property type="protein sequence ID" value="ENSANIP00000014180.1"/>
    <property type="gene ID" value="ENSANIG00000009632.1"/>
</dbReference>
<reference evidence="1" key="1">
    <citation type="submission" date="2025-08" db="UniProtKB">
        <authorList>
            <consortium name="Ensembl"/>
        </authorList>
    </citation>
    <scope>IDENTIFICATION</scope>
</reference>
<proteinExistence type="predicted"/>
<accession>A0A8B9MYX4</accession>
<protein>
    <submittedName>
        <fullName evidence="1">Uncharacterized protein</fullName>
    </submittedName>
</protein>
<dbReference type="Proteomes" id="UP000694541">
    <property type="component" value="Unplaced"/>
</dbReference>
<evidence type="ECO:0000313" key="1">
    <source>
        <dbReference type="Ensembl" id="ENSANIP00000014180.1"/>
    </source>
</evidence>
<organism evidence="1 2">
    <name type="scientific">Accipiter nisus</name>
    <name type="common">Eurasian sparrowhawk</name>
    <dbReference type="NCBI Taxonomy" id="211598"/>
    <lineage>
        <taxon>Eukaryota</taxon>
        <taxon>Metazoa</taxon>
        <taxon>Chordata</taxon>
        <taxon>Craniata</taxon>
        <taxon>Vertebrata</taxon>
        <taxon>Euteleostomi</taxon>
        <taxon>Archelosauria</taxon>
        <taxon>Archosauria</taxon>
        <taxon>Dinosauria</taxon>
        <taxon>Saurischia</taxon>
        <taxon>Theropoda</taxon>
        <taxon>Coelurosauria</taxon>
        <taxon>Aves</taxon>
        <taxon>Neognathae</taxon>
        <taxon>Neoaves</taxon>
        <taxon>Telluraves</taxon>
        <taxon>Accipitrimorphae</taxon>
        <taxon>Accipitriformes</taxon>
        <taxon>Accipitridae</taxon>
        <taxon>Accipitrinae</taxon>
        <taxon>Accipiter</taxon>
    </lineage>
</organism>
<evidence type="ECO:0000313" key="2">
    <source>
        <dbReference type="Proteomes" id="UP000694541"/>
    </source>
</evidence>
<keyword evidence="2" id="KW-1185">Reference proteome</keyword>
<name>A0A8B9MYX4_9AVES</name>
<dbReference type="AlphaFoldDB" id="A0A8B9MYX4"/>
<reference evidence="1" key="2">
    <citation type="submission" date="2025-09" db="UniProtKB">
        <authorList>
            <consortium name="Ensembl"/>
        </authorList>
    </citation>
    <scope>IDENTIFICATION</scope>
</reference>
<sequence>QPCFTFFFRTSDERFPIEPNPTCFLHTHLLKYRESIFTHSHHKQLLFQLPWEYSDPRTVLPASAFSLPACPRVLVPASGTILF</sequence>